<dbReference type="EMBL" id="HM446519">
    <property type="protein sequence ID" value="AEH49853.1"/>
    <property type="molecule type" value="Genomic_DNA"/>
</dbReference>
<dbReference type="Gene3D" id="3.40.50.300">
    <property type="entry name" value="P-loop containing nucleotide triphosphate hydrolases"/>
    <property type="match status" value="1"/>
</dbReference>
<dbReference type="SUPFAM" id="SSF52540">
    <property type="entry name" value="P-loop containing nucleoside triphosphate hydrolases"/>
    <property type="match status" value="1"/>
</dbReference>
<dbReference type="Pfam" id="PF00931">
    <property type="entry name" value="NB-ARC"/>
    <property type="match status" value="1"/>
</dbReference>
<feature type="domain" description="NB-ARC" evidence="1">
    <location>
        <begin position="1"/>
        <end position="87"/>
    </location>
</feature>
<organism evidence="2">
    <name type="scientific">Mangifera indica</name>
    <name type="common">Mango</name>
    <dbReference type="NCBI Taxonomy" id="29780"/>
    <lineage>
        <taxon>Eukaryota</taxon>
        <taxon>Viridiplantae</taxon>
        <taxon>Streptophyta</taxon>
        <taxon>Embryophyta</taxon>
        <taxon>Tracheophyta</taxon>
        <taxon>Spermatophyta</taxon>
        <taxon>Magnoliopsida</taxon>
        <taxon>eudicotyledons</taxon>
        <taxon>Gunneridae</taxon>
        <taxon>Pentapetalae</taxon>
        <taxon>rosids</taxon>
        <taxon>malvids</taxon>
        <taxon>Sapindales</taxon>
        <taxon>Anacardiaceae</taxon>
        <taxon>Mangifera</taxon>
    </lineage>
</organism>
<evidence type="ECO:0000259" key="1">
    <source>
        <dbReference type="Pfam" id="PF00931"/>
    </source>
</evidence>
<proteinExistence type="predicted"/>
<reference evidence="2" key="1">
    <citation type="submission" date="2010-06" db="EMBL/GenBank/DDBJ databases">
        <title>Cloning and Characterization Analysis of NBS-LRR Type Disease Resistance Gene Analogs in Mango (Mangifera indica Linn.).</title>
        <authorList>
            <person name="Liu Y."/>
            <person name="Lei X."/>
            <person name="Yao Q."/>
        </authorList>
    </citation>
    <scope>NUCLEOTIDE SEQUENCE</scope>
</reference>
<feature type="non-terminal residue" evidence="2">
    <location>
        <position position="1"/>
    </location>
</feature>
<dbReference type="InterPro" id="IPR027417">
    <property type="entry name" value="P-loop_NTPase"/>
</dbReference>
<dbReference type="InterPro" id="IPR002182">
    <property type="entry name" value="NB-ARC"/>
</dbReference>
<sequence length="87" mass="10119">GMGGIGKTTLAKKLYHNSAVVNKFHRRAWVSVSQDYKTEDLLRRIIKSFRISYSTIELEKMSTEDLERHLHGSLLEHSYLVVLDDVW</sequence>
<dbReference type="AlphaFoldDB" id="F8QZ81"/>
<feature type="non-terminal residue" evidence="2">
    <location>
        <position position="87"/>
    </location>
</feature>
<dbReference type="PANTHER" id="PTHR19338:SF0">
    <property type="entry name" value="MITOCHONDRIAL IMPORT INNER MEMBRANE TRANSLOCASE SUBUNIT TIM13"/>
    <property type="match status" value="1"/>
</dbReference>
<evidence type="ECO:0000313" key="2">
    <source>
        <dbReference type="EMBL" id="AEH49853.1"/>
    </source>
</evidence>
<protein>
    <submittedName>
        <fullName evidence="2">NBS-LRR disease resistance protein</fullName>
    </submittedName>
</protein>
<name>F8QZ81_MANIN</name>
<accession>F8QZ81</accession>
<dbReference type="GO" id="GO:0043531">
    <property type="term" value="F:ADP binding"/>
    <property type="evidence" value="ECO:0007669"/>
    <property type="project" value="InterPro"/>
</dbReference>
<dbReference type="PANTHER" id="PTHR19338">
    <property type="entry name" value="TRANSLOCASE OF INNER MITOCHONDRIAL MEMBRANE 13 HOMOLOG"/>
    <property type="match status" value="1"/>
</dbReference>
<gene>
    <name evidence="2" type="primary">MRNBS13</name>
</gene>